<feature type="compositionally biased region" description="Low complexity" evidence="8">
    <location>
        <begin position="631"/>
        <end position="641"/>
    </location>
</feature>
<dbReference type="AlphaFoldDB" id="A0A131XMV6"/>
<feature type="domain" description="BHLH" evidence="9">
    <location>
        <begin position="832"/>
        <end position="886"/>
    </location>
</feature>
<proteinExistence type="evidence at transcript level"/>
<evidence type="ECO:0000256" key="4">
    <source>
        <dbReference type="ARBA" id="ARBA00023125"/>
    </source>
</evidence>
<sequence length="1045" mass="114401">TMTASSMQLNRETLPLEEDELARLSRKTPTEIIHSGHFMVSDIDDADNTDEVARASESDCATEVPSSLATPLDEADEEITFDADEGMEVDKHLKPPCHIAIDGSLTKLFECMTLAYSGKLTSPKWKTFKGLKLRLKDKIRLNNIIWRAWHMQFVARRSPYVCQFASPLEGDTHNKPEAIVMEGKYWKRNFSNVTAEYKKWRMFFCKKNSRFRTGDDSSTNPVDLDLRWLSHGNSMDEDFFMDLSESLFSSLNQPFDFPNPREIASRAGIADFIQPGLIQLQPAFDDFMDTLEPLSDYLNSKLPTLPEEGSLSAEATPFQSFGMQQQQQRPASVYGASSRQQSVVANQQLQQPPPPPSVQPQTPQQPLQIQRIGPGQAAPPFATAMPSQPPAGGVSGIEGLLASAAQQQQQQPSPPAATGLGEYEFLRQAPAAPMILAVEQVAAAPPPSQQPSQVIPPGFAAQQTAQLPLAIAPRPPSATASFGAEVPQYVHKQPLRPPPKLMPRPPNSTFQPTPTELQAVPRVPAPPAPHASMNGLRQGARLAAEHHGGDKAVQGGATAKRPLYPASQETMETIESQYSSSNSLMDQLTGGFMSAENTAPSAGRNVNFAMPKVATQPKSRTRSRSMSTPQSNSKMSAVAAAAPVAKQASSLNQLSQVNSPPQMLTPKLSVSVSSLPGSMPSNSVSPPLQQSAVLTQLLTSGNGFSWEAQAAGGSPSANNTGGTSSPPTVTIINSVAPSLPATVAQPQTFVISPVTLSQISSTNNLQRNLIVGSASIMSSSMPIIPPKQLNPTVPAVGPQAKTSDIPAASVSASPAKPFRPKSDEERFQYKEHRRVCHINAEQKRRFNIKNGFESLRHLLPSLSQNPDSKVSKAQMLQQAGEYIRTLKNERQQQQEEADRLKKQIESFNQEISLYQNQLPATGVPLPCQRTNHLKESFEEYVRTRTLQNWKFWIFSLLLEPLLESYNQTVSKAGFDEMCKTVLVWVEQYCSLRALRPGVLDSLKHLSKSTNILSDPSRLPEEATQAVTKKESVPQFKFTSQRQKER</sequence>
<feature type="region of interest" description="Disordered" evidence="8">
    <location>
        <begin position="705"/>
        <end position="729"/>
    </location>
</feature>
<dbReference type="InterPro" id="IPR011598">
    <property type="entry name" value="bHLH_dom"/>
</dbReference>
<keyword evidence="4" id="KW-0238">DNA-binding</keyword>
<evidence type="ECO:0000259" key="9">
    <source>
        <dbReference type="PROSITE" id="PS50888"/>
    </source>
</evidence>
<feature type="region of interest" description="Disordered" evidence="8">
    <location>
        <begin position="610"/>
        <end position="641"/>
    </location>
</feature>
<dbReference type="CDD" id="cd11405">
    <property type="entry name" value="bHLHzip_MLXIP_like"/>
    <property type="match status" value="1"/>
</dbReference>
<dbReference type="PANTHER" id="PTHR15741:SF37">
    <property type="entry name" value="LD38259P"/>
    <property type="match status" value="1"/>
</dbReference>
<feature type="compositionally biased region" description="Polar residues" evidence="8">
    <location>
        <begin position="1036"/>
        <end position="1045"/>
    </location>
</feature>
<feature type="compositionally biased region" description="Polar residues" evidence="8">
    <location>
        <begin position="715"/>
        <end position="729"/>
    </location>
</feature>
<dbReference type="EMBL" id="GEFH01001121">
    <property type="protein sequence ID" value="JAP67460.1"/>
    <property type="molecule type" value="mRNA"/>
</dbReference>
<dbReference type="InterPro" id="IPR052207">
    <property type="entry name" value="Max-like/E-box_TFs"/>
</dbReference>
<feature type="region of interest" description="Disordered" evidence="8">
    <location>
        <begin position="794"/>
        <end position="823"/>
    </location>
</feature>
<dbReference type="InterPro" id="IPR036638">
    <property type="entry name" value="HLH_DNA-bd_sf"/>
</dbReference>
<name>A0A131XMV6_9ACAR</name>
<keyword evidence="5" id="KW-0804">Transcription</keyword>
<accession>A0A131XMV6</accession>
<feature type="non-terminal residue" evidence="10">
    <location>
        <position position="1"/>
    </location>
</feature>
<evidence type="ECO:0000256" key="6">
    <source>
        <dbReference type="ARBA" id="ARBA00023242"/>
    </source>
</evidence>
<keyword evidence="7" id="KW-0175">Coiled coil</keyword>
<protein>
    <submittedName>
        <fullName evidence="10">Putative mlx interactor</fullName>
    </submittedName>
</protein>
<evidence type="ECO:0000313" key="10">
    <source>
        <dbReference type="EMBL" id="JAP67460.1"/>
    </source>
</evidence>
<evidence type="ECO:0000256" key="5">
    <source>
        <dbReference type="ARBA" id="ARBA00023163"/>
    </source>
</evidence>
<reference evidence="10" key="1">
    <citation type="journal article" date="2017" name="Ticks Tick Borne Dis.">
        <title>An insight into the sialome of Hyalomma excavatum.</title>
        <authorList>
            <person name="Ribeiro J.M."/>
            <person name="Slovak M."/>
            <person name="Francischetti I.M."/>
        </authorList>
    </citation>
    <scope>NUCLEOTIDE SEQUENCE</scope>
    <source>
        <strain evidence="10">Samish</strain>
        <tissue evidence="10">Salivary glands</tissue>
    </source>
</reference>
<evidence type="ECO:0000256" key="7">
    <source>
        <dbReference type="SAM" id="Coils"/>
    </source>
</evidence>
<feature type="region of interest" description="Disordered" evidence="8">
    <location>
        <begin position="494"/>
        <end position="514"/>
    </location>
</feature>
<feature type="compositionally biased region" description="Low complexity" evidence="8">
    <location>
        <begin position="359"/>
        <end position="370"/>
    </location>
</feature>
<evidence type="ECO:0000256" key="8">
    <source>
        <dbReference type="SAM" id="MobiDB-lite"/>
    </source>
</evidence>
<evidence type="ECO:0000256" key="3">
    <source>
        <dbReference type="ARBA" id="ARBA00023015"/>
    </source>
</evidence>
<dbReference type="SUPFAM" id="SSF47459">
    <property type="entry name" value="HLH, helix-loop-helix DNA-binding domain"/>
    <property type="match status" value="1"/>
</dbReference>
<comment type="subcellular location">
    <subcellularLocation>
        <location evidence="1">Nucleus</location>
    </subcellularLocation>
</comment>
<dbReference type="GO" id="GO:0005634">
    <property type="term" value="C:nucleus"/>
    <property type="evidence" value="ECO:0007669"/>
    <property type="project" value="UniProtKB-SubCell"/>
</dbReference>
<organism evidence="10">
    <name type="scientific">Hyalomma excavatum</name>
    <dbReference type="NCBI Taxonomy" id="257692"/>
    <lineage>
        <taxon>Eukaryota</taxon>
        <taxon>Metazoa</taxon>
        <taxon>Ecdysozoa</taxon>
        <taxon>Arthropoda</taxon>
        <taxon>Chelicerata</taxon>
        <taxon>Arachnida</taxon>
        <taxon>Acari</taxon>
        <taxon>Parasitiformes</taxon>
        <taxon>Ixodida</taxon>
        <taxon>Ixodoidea</taxon>
        <taxon>Ixodidae</taxon>
        <taxon>Hyalomminae</taxon>
        <taxon>Hyalomma</taxon>
    </lineage>
</organism>
<dbReference type="PANTHER" id="PTHR15741">
    <property type="entry name" value="BASIC HELIX-LOOP-HELIX ZIP TRANSCRIPTION FACTOR"/>
    <property type="match status" value="1"/>
</dbReference>
<dbReference type="FunFam" id="4.10.280.10:FF:000028">
    <property type="entry name" value="MLX interacting protein like"/>
    <property type="match status" value="1"/>
</dbReference>
<feature type="region of interest" description="Disordered" evidence="8">
    <location>
        <begin position="668"/>
        <end position="687"/>
    </location>
</feature>
<dbReference type="CDD" id="cd21739">
    <property type="entry name" value="NES2-NLS_ChREBP-like"/>
    <property type="match status" value="1"/>
</dbReference>
<keyword evidence="3" id="KW-0805">Transcription regulation</keyword>
<dbReference type="SMART" id="SM00353">
    <property type="entry name" value="HLH"/>
    <property type="match status" value="1"/>
</dbReference>
<keyword evidence="6" id="KW-0539">Nucleus</keyword>
<dbReference type="PROSITE" id="PS50888">
    <property type="entry name" value="BHLH"/>
    <property type="match status" value="1"/>
</dbReference>
<dbReference type="GO" id="GO:0000978">
    <property type="term" value="F:RNA polymerase II cis-regulatory region sequence-specific DNA binding"/>
    <property type="evidence" value="ECO:0007669"/>
    <property type="project" value="TreeGrafter"/>
</dbReference>
<feature type="region of interest" description="Disordered" evidence="8">
    <location>
        <begin position="321"/>
        <end position="396"/>
    </location>
</feature>
<feature type="coiled-coil region" evidence="7">
    <location>
        <begin position="876"/>
        <end position="917"/>
    </location>
</feature>
<feature type="compositionally biased region" description="Pro residues" evidence="8">
    <location>
        <begin position="495"/>
        <end position="506"/>
    </location>
</feature>
<feature type="compositionally biased region" description="Low complexity" evidence="8">
    <location>
        <begin position="806"/>
        <end position="816"/>
    </location>
</feature>
<keyword evidence="2" id="KW-0597">Phosphoprotein</keyword>
<feature type="region of interest" description="Disordered" evidence="8">
    <location>
        <begin position="1013"/>
        <end position="1045"/>
    </location>
</feature>
<dbReference type="GO" id="GO:0046983">
    <property type="term" value="F:protein dimerization activity"/>
    <property type="evidence" value="ECO:0007669"/>
    <property type="project" value="InterPro"/>
</dbReference>
<dbReference type="Gene3D" id="4.10.280.10">
    <property type="entry name" value="Helix-loop-helix DNA-binding domain"/>
    <property type="match status" value="1"/>
</dbReference>
<feature type="compositionally biased region" description="Low complexity" evidence="8">
    <location>
        <begin position="340"/>
        <end position="350"/>
    </location>
</feature>
<evidence type="ECO:0000256" key="2">
    <source>
        <dbReference type="ARBA" id="ARBA00022553"/>
    </source>
</evidence>
<evidence type="ECO:0000256" key="1">
    <source>
        <dbReference type="ARBA" id="ARBA00004123"/>
    </source>
</evidence>
<dbReference type="Pfam" id="PF00010">
    <property type="entry name" value="HLH"/>
    <property type="match status" value="1"/>
</dbReference>
<dbReference type="GO" id="GO:0000981">
    <property type="term" value="F:DNA-binding transcription factor activity, RNA polymerase II-specific"/>
    <property type="evidence" value="ECO:0007669"/>
    <property type="project" value="TreeGrafter"/>
</dbReference>